<accession>A0A6L2P988</accession>
<dbReference type="OrthoDB" id="8067470at2759"/>
<dbReference type="PANTHER" id="PTHR46114:SF1">
    <property type="entry name" value="ZAD DOMAIN-CONTAINING PROTEIN"/>
    <property type="match status" value="1"/>
</dbReference>
<keyword evidence="2" id="KW-1185">Reference proteome</keyword>
<dbReference type="InParanoid" id="A0A6L2P988"/>
<sequence>MNKQSFVERNASEAFRMVVTYFLGKNMCEYYEAIVESLLQHYEVLSCRMSVKLHCLHLHLEFFRPNLGDVREEHGECFHQDVAAIKKRYQGQWDAAMMGNYIWGFVCADQGPYASAFHTAQQIFKKQHPWKKDSL</sequence>
<protein>
    <submittedName>
        <fullName evidence="1">Uncharacterized protein</fullName>
    </submittedName>
</protein>
<dbReference type="EMBL" id="BLKM01000087">
    <property type="protein sequence ID" value="GFG28849.1"/>
    <property type="molecule type" value="Genomic_DNA"/>
</dbReference>
<evidence type="ECO:0000313" key="1">
    <source>
        <dbReference type="EMBL" id="GFG28849.1"/>
    </source>
</evidence>
<comment type="caution">
    <text evidence="1">The sequence shown here is derived from an EMBL/GenBank/DDBJ whole genome shotgun (WGS) entry which is preliminary data.</text>
</comment>
<proteinExistence type="predicted"/>
<evidence type="ECO:0000313" key="2">
    <source>
        <dbReference type="Proteomes" id="UP000502823"/>
    </source>
</evidence>
<dbReference type="PANTHER" id="PTHR46114">
    <property type="entry name" value="APPLE DOMAIN-CONTAINING PROTEIN"/>
    <property type="match status" value="1"/>
</dbReference>
<gene>
    <name evidence="1" type="ORF">Cfor_03134</name>
</gene>
<dbReference type="Proteomes" id="UP000502823">
    <property type="component" value="Unassembled WGS sequence"/>
</dbReference>
<dbReference type="AlphaFoldDB" id="A0A6L2P988"/>
<organism evidence="1 2">
    <name type="scientific">Coptotermes formosanus</name>
    <name type="common">Formosan subterranean termite</name>
    <dbReference type="NCBI Taxonomy" id="36987"/>
    <lineage>
        <taxon>Eukaryota</taxon>
        <taxon>Metazoa</taxon>
        <taxon>Ecdysozoa</taxon>
        <taxon>Arthropoda</taxon>
        <taxon>Hexapoda</taxon>
        <taxon>Insecta</taxon>
        <taxon>Pterygota</taxon>
        <taxon>Neoptera</taxon>
        <taxon>Polyneoptera</taxon>
        <taxon>Dictyoptera</taxon>
        <taxon>Blattodea</taxon>
        <taxon>Blattoidea</taxon>
        <taxon>Termitoidae</taxon>
        <taxon>Rhinotermitidae</taxon>
        <taxon>Coptotermes</taxon>
    </lineage>
</organism>
<reference evidence="2" key="1">
    <citation type="submission" date="2020-01" db="EMBL/GenBank/DDBJ databases">
        <title>Draft genome sequence of the Termite Coptotermes fromosanus.</title>
        <authorList>
            <person name="Itakura S."/>
            <person name="Yosikawa Y."/>
            <person name="Umezawa K."/>
        </authorList>
    </citation>
    <scope>NUCLEOTIDE SEQUENCE [LARGE SCALE GENOMIC DNA]</scope>
</reference>
<name>A0A6L2P988_COPFO</name>